<keyword evidence="4" id="KW-0808">Transferase</keyword>
<dbReference type="InterPro" id="IPR016036">
    <property type="entry name" value="Malonyl_transacylase_ACP-bd"/>
</dbReference>
<dbReference type="SMART" id="SM00822">
    <property type="entry name" value="PKS_KR"/>
    <property type="match status" value="1"/>
</dbReference>
<dbReference type="InterPro" id="IPR036736">
    <property type="entry name" value="ACP-like_sf"/>
</dbReference>
<dbReference type="SUPFAM" id="SSF51735">
    <property type="entry name" value="NAD(P)-binding Rossmann-fold domains"/>
    <property type="match status" value="3"/>
</dbReference>
<evidence type="ECO:0000256" key="8">
    <source>
        <dbReference type="ARBA" id="ARBA00023315"/>
    </source>
</evidence>
<dbReference type="InterPro" id="IPR049900">
    <property type="entry name" value="PKS_mFAS_DH"/>
</dbReference>
<keyword evidence="3" id="KW-0597">Phosphoprotein</keyword>
<dbReference type="CDD" id="cd05195">
    <property type="entry name" value="enoyl_red"/>
    <property type="match status" value="1"/>
</dbReference>
<dbReference type="Gene3D" id="3.10.129.110">
    <property type="entry name" value="Polyketide synthase dehydratase"/>
    <property type="match status" value="1"/>
</dbReference>
<comment type="pathway">
    <text evidence="1">Antibiotic biosynthesis.</text>
</comment>
<dbReference type="InterPro" id="IPR001227">
    <property type="entry name" value="Ac_transferase_dom_sf"/>
</dbReference>
<dbReference type="Gene3D" id="3.30.70.3290">
    <property type="match status" value="1"/>
</dbReference>
<dbReference type="InterPro" id="IPR020807">
    <property type="entry name" value="PKS_DH"/>
</dbReference>
<dbReference type="InterPro" id="IPR016035">
    <property type="entry name" value="Acyl_Trfase/lysoPLipase"/>
</dbReference>
<evidence type="ECO:0000256" key="1">
    <source>
        <dbReference type="ARBA" id="ARBA00004792"/>
    </source>
</evidence>
<evidence type="ECO:0000259" key="11">
    <source>
        <dbReference type="PROSITE" id="PS50075"/>
    </source>
</evidence>
<dbReference type="Pfam" id="PF14765">
    <property type="entry name" value="PS-DH"/>
    <property type="match status" value="1"/>
</dbReference>
<dbReference type="SMART" id="SM00825">
    <property type="entry name" value="PKS_KS"/>
    <property type="match status" value="1"/>
</dbReference>
<dbReference type="SUPFAM" id="SSF55048">
    <property type="entry name" value="Probable ACP-binding domain of malonyl-CoA ACP transacylase"/>
    <property type="match status" value="1"/>
</dbReference>
<dbReference type="PROSITE" id="PS52019">
    <property type="entry name" value="PKS_MFAS_DH"/>
    <property type="match status" value="1"/>
</dbReference>
<dbReference type="InterPro" id="IPR049552">
    <property type="entry name" value="PKS_DH_N"/>
</dbReference>
<feature type="region of interest" description="Disordered" evidence="10">
    <location>
        <begin position="521"/>
        <end position="544"/>
    </location>
</feature>
<dbReference type="Proteomes" id="UP000634229">
    <property type="component" value="Unassembled WGS sequence"/>
</dbReference>
<dbReference type="InterPro" id="IPR049551">
    <property type="entry name" value="PKS_DH_C"/>
</dbReference>
<dbReference type="InterPro" id="IPR011032">
    <property type="entry name" value="GroES-like_sf"/>
</dbReference>
<dbReference type="Pfam" id="PF02801">
    <property type="entry name" value="Ketoacyl-synt_C"/>
    <property type="match status" value="1"/>
</dbReference>
<evidence type="ECO:0000259" key="12">
    <source>
        <dbReference type="PROSITE" id="PS52004"/>
    </source>
</evidence>
<dbReference type="SUPFAM" id="SSF50129">
    <property type="entry name" value="GroES-like"/>
    <property type="match status" value="1"/>
</dbReference>
<keyword evidence="7" id="KW-0511">Multifunctional enzyme</keyword>
<keyword evidence="6" id="KW-0045">Antibiotic biosynthesis</keyword>
<evidence type="ECO:0000256" key="6">
    <source>
        <dbReference type="ARBA" id="ARBA00023194"/>
    </source>
</evidence>
<dbReference type="PROSITE" id="PS50075">
    <property type="entry name" value="CARRIER"/>
    <property type="match status" value="1"/>
</dbReference>
<dbReference type="InterPro" id="IPR042104">
    <property type="entry name" value="PKS_dehydratase_sf"/>
</dbReference>
<evidence type="ECO:0000256" key="5">
    <source>
        <dbReference type="ARBA" id="ARBA00022857"/>
    </source>
</evidence>
<feature type="region of interest" description="N-terminal hotdog fold" evidence="9">
    <location>
        <begin position="910"/>
        <end position="1040"/>
    </location>
</feature>
<dbReference type="Pfam" id="PF08659">
    <property type="entry name" value="KR"/>
    <property type="match status" value="1"/>
</dbReference>
<dbReference type="InterPro" id="IPR014031">
    <property type="entry name" value="Ketoacyl_synth_C"/>
</dbReference>
<feature type="active site" description="Proton acceptor; for dehydratase activity" evidence="9">
    <location>
        <position position="950"/>
    </location>
</feature>
<dbReference type="SUPFAM" id="SSF47336">
    <property type="entry name" value="ACP-like"/>
    <property type="match status" value="1"/>
</dbReference>
<evidence type="ECO:0000313" key="15">
    <source>
        <dbReference type="Proteomes" id="UP000634229"/>
    </source>
</evidence>
<dbReference type="PROSITE" id="PS00606">
    <property type="entry name" value="KS3_1"/>
    <property type="match status" value="1"/>
</dbReference>
<dbReference type="Pfam" id="PF21089">
    <property type="entry name" value="PKS_DH_N"/>
    <property type="match status" value="1"/>
</dbReference>
<dbReference type="InterPro" id="IPR016039">
    <property type="entry name" value="Thiolase-like"/>
</dbReference>
<dbReference type="InterPro" id="IPR014030">
    <property type="entry name" value="Ketoacyl_synth_N"/>
</dbReference>
<evidence type="ECO:0000259" key="13">
    <source>
        <dbReference type="PROSITE" id="PS52019"/>
    </source>
</evidence>
<dbReference type="RefSeq" id="WP_201879869.1">
    <property type="nucleotide sequence ID" value="NZ_JAERRF010000023.1"/>
</dbReference>
<dbReference type="Pfam" id="PF00109">
    <property type="entry name" value="ketoacyl-synt"/>
    <property type="match status" value="1"/>
</dbReference>
<protein>
    <submittedName>
        <fullName evidence="14">SDR family NAD(P)-dependent oxidoreductase</fullName>
    </submittedName>
</protein>
<dbReference type="InterPro" id="IPR009081">
    <property type="entry name" value="PP-bd_ACP"/>
</dbReference>
<reference evidence="14 15" key="1">
    <citation type="submission" date="2021-01" db="EMBL/GenBank/DDBJ databases">
        <title>WGS of actinomycetes isolated from Thailand.</title>
        <authorList>
            <person name="Thawai C."/>
        </authorList>
    </citation>
    <scope>NUCLEOTIDE SEQUENCE [LARGE SCALE GENOMIC DNA]</scope>
    <source>
        <strain evidence="14 15">CA1R205</strain>
    </source>
</reference>
<dbReference type="InterPro" id="IPR014043">
    <property type="entry name" value="Acyl_transferase_dom"/>
</dbReference>
<dbReference type="InterPro" id="IPR018201">
    <property type="entry name" value="Ketoacyl_synth_AS"/>
</dbReference>
<feature type="region of interest" description="C-terminal hotdog fold" evidence="9">
    <location>
        <begin position="1056"/>
        <end position="1198"/>
    </location>
</feature>
<dbReference type="InterPro" id="IPR013154">
    <property type="entry name" value="ADH-like_N"/>
</dbReference>
<dbReference type="Gene3D" id="3.40.366.10">
    <property type="entry name" value="Malonyl-Coenzyme A Acyl Carrier Protein, domain 2"/>
    <property type="match status" value="1"/>
</dbReference>
<evidence type="ECO:0000256" key="10">
    <source>
        <dbReference type="SAM" id="MobiDB-lite"/>
    </source>
</evidence>
<dbReference type="InterPro" id="IPR050091">
    <property type="entry name" value="PKS_NRPS_Biosynth_Enz"/>
</dbReference>
<keyword evidence="5" id="KW-0521">NADP</keyword>
<dbReference type="SMART" id="SM00823">
    <property type="entry name" value="PKS_PP"/>
    <property type="match status" value="1"/>
</dbReference>
<dbReference type="InterPro" id="IPR020843">
    <property type="entry name" value="ER"/>
</dbReference>
<dbReference type="Pfam" id="PF00107">
    <property type="entry name" value="ADH_zinc_N"/>
    <property type="match status" value="1"/>
</dbReference>
<proteinExistence type="predicted"/>
<feature type="domain" description="PKS/mFAS DH" evidence="13">
    <location>
        <begin position="910"/>
        <end position="1198"/>
    </location>
</feature>
<dbReference type="Pfam" id="PF08240">
    <property type="entry name" value="ADH_N"/>
    <property type="match status" value="1"/>
</dbReference>
<dbReference type="Gene3D" id="1.10.1200.10">
    <property type="entry name" value="ACP-like"/>
    <property type="match status" value="1"/>
</dbReference>
<dbReference type="Gene3D" id="3.40.47.10">
    <property type="match status" value="1"/>
</dbReference>
<evidence type="ECO:0000256" key="4">
    <source>
        <dbReference type="ARBA" id="ARBA00022679"/>
    </source>
</evidence>
<dbReference type="PANTHER" id="PTHR43775:SF37">
    <property type="entry name" value="SI:DKEY-61P9.11"/>
    <property type="match status" value="1"/>
</dbReference>
<dbReference type="SMART" id="SM00826">
    <property type="entry name" value="PKS_DH"/>
    <property type="match status" value="1"/>
</dbReference>
<dbReference type="InterPro" id="IPR020841">
    <property type="entry name" value="PKS_Beta-ketoAc_synthase_dom"/>
</dbReference>
<keyword evidence="15" id="KW-1185">Reference proteome</keyword>
<dbReference type="SMART" id="SM01294">
    <property type="entry name" value="PKS_PP_betabranch"/>
    <property type="match status" value="1"/>
</dbReference>
<evidence type="ECO:0000256" key="3">
    <source>
        <dbReference type="ARBA" id="ARBA00022553"/>
    </source>
</evidence>
<dbReference type="PROSITE" id="PS00012">
    <property type="entry name" value="PHOSPHOPANTETHEINE"/>
    <property type="match status" value="1"/>
</dbReference>
<dbReference type="PANTHER" id="PTHR43775">
    <property type="entry name" value="FATTY ACID SYNTHASE"/>
    <property type="match status" value="1"/>
</dbReference>
<dbReference type="Gene3D" id="3.90.180.10">
    <property type="entry name" value="Medium-chain alcohol dehydrogenases, catalytic domain"/>
    <property type="match status" value="1"/>
</dbReference>
<dbReference type="Pfam" id="PF00698">
    <property type="entry name" value="Acyl_transf_1"/>
    <property type="match status" value="1"/>
</dbReference>
<dbReference type="EMBL" id="JAERRF010000023">
    <property type="protein sequence ID" value="MBL1100886.1"/>
    <property type="molecule type" value="Genomic_DNA"/>
</dbReference>
<feature type="domain" description="Ketosynthase family 3 (KS3)" evidence="12">
    <location>
        <begin position="10"/>
        <end position="428"/>
    </location>
</feature>
<evidence type="ECO:0000256" key="7">
    <source>
        <dbReference type="ARBA" id="ARBA00023268"/>
    </source>
</evidence>
<dbReference type="InterPro" id="IPR013149">
    <property type="entry name" value="ADH-like_C"/>
</dbReference>
<organism evidence="14 15">
    <name type="scientific">Streptomyces coffeae</name>
    <dbReference type="NCBI Taxonomy" id="621382"/>
    <lineage>
        <taxon>Bacteria</taxon>
        <taxon>Bacillati</taxon>
        <taxon>Actinomycetota</taxon>
        <taxon>Actinomycetes</taxon>
        <taxon>Kitasatosporales</taxon>
        <taxon>Streptomycetaceae</taxon>
        <taxon>Streptomyces</taxon>
    </lineage>
</organism>
<feature type="active site" description="Proton donor; for dehydratase activity" evidence="9">
    <location>
        <position position="1120"/>
    </location>
</feature>
<dbReference type="Pfam" id="PF00550">
    <property type="entry name" value="PP-binding"/>
    <property type="match status" value="1"/>
</dbReference>
<dbReference type="SUPFAM" id="SSF52151">
    <property type="entry name" value="FabD/lysophospholipase-like"/>
    <property type="match status" value="1"/>
</dbReference>
<dbReference type="SMART" id="SM00829">
    <property type="entry name" value="PKS_ER"/>
    <property type="match status" value="1"/>
</dbReference>
<dbReference type="InterPro" id="IPR032821">
    <property type="entry name" value="PKS_assoc"/>
</dbReference>
<comment type="caution">
    <text evidence="14">The sequence shown here is derived from an EMBL/GenBank/DDBJ whole genome shotgun (WGS) entry which is preliminary data.</text>
</comment>
<gene>
    <name evidence="14" type="ORF">JK363_30310</name>
</gene>
<dbReference type="Pfam" id="PF16197">
    <property type="entry name" value="KAsynt_C_assoc"/>
    <property type="match status" value="1"/>
</dbReference>
<dbReference type="InterPro" id="IPR020806">
    <property type="entry name" value="PKS_PP-bd"/>
</dbReference>
<dbReference type="InterPro" id="IPR013968">
    <property type="entry name" value="PKS_KR"/>
</dbReference>
<dbReference type="CDD" id="cd00833">
    <property type="entry name" value="PKS"/>
    <property type="match status" value="1"/>
</dbReference>
<dbReference type="InterPro" id="IPR006162">
    <property type="entry name" value="Ppantetheine_attach_site"/>
</dbReference>
<name>A0ABS1NMA4_9ACTN</name>
<evidence type="ECO:0000313" key="14">
    <source>
        <dbReference type="EMBL" id="MBL1100886.1"/>
    </source>
</evidence>
<dbReference type="SUPFAM" id="SSF53901">
    <property type="entry name" value="Thiolase-like"/>
    <property type="match status" value="1"/>
</dbReference>
<dbReference type="PROSITE" id="PS52004">
    <property type="entry name" value="KS3_2"/>
    <property type="match status" value="1"/>
</dbReference>
<dbReference type="SMART" id="SM00827">
    <property type="entry name" value="PKS_AT"/>
    <property type="match status" value="1"/>
</dbReference>
<evidence type="ECO:0000256" key="2">
    <source>
        <dbReference type="ARBA" id="ARBA00022450"/>
    </source>
</evidence>
<dbReference type="InterPro" id="IPR057326">
    <property type="entry name" value="KR_dom"/>
</dbReference>
<evidence type="ECO:0000256" key="9">
    <source>
        <dbReference type="PROSITE-ProRule" id="PRU01363"/>
    </source>
</evidence>
<keyword evidence="2" id="KW-0596">Phosphopantetheine</keyword>
<dbReference type="Gene3D" id="3.40.50.720">
    <property type="entry name" value="NAD(P)-binding Rossmann-like Domain"/>
    <property type="match status" value="3"/>
</dbReference>
<dbReference type="InterPro" id="IPR036291">
    <property type="entry name" value="NAD(P)-bd_dom_sf"/>
</dbReference>
<feature type="domain" description="Carrier" evidence="11">
    <location>
        <begin position="2038"/>
        <end position="2112"/>
    </location>
</feature>
<sequence>MNAHSTPDPKEPIAVVGMAGRFPGAPDTDSLWQLLIDGREAIRPVPADRWDTAVQLDPKLRIPALGGFLEDIDLFDAGFFGVSPREAAAMDPQQRLLLEVGWQALEDAGQRASDLAGSRTGVYVATVWHDYELLRKARGAGHTSHTLVGTGRDILANRLSYFMKLRGPSLAVDTGCSSGLVGLDLAARALRSGDIDAALVGSTNLMMHPHVTIGLTHFGGLSPDGRCASFAKSANGFVRGEGVAAVYLKTLAHALRDGDRVHGVLVSTLTNNDGGGGSLVSPSQEGQEDLLRRSYDHGTVPAAALSYVEAHGTGTKRGDPTEAGALGTVLGHSRPAGEPLPIGSIKTNIGHLEGSSGLAGLIKVLLSLRHRMVPPTLHAEELNPNIPFDALNLSVVREPLALPAAGPVYLGVNSFGWGGTNAHVIVASPPEDITAADSTARPRRAATTGLPPVVTLSAHRTDVLATRAAQLQDALAAASPAGTVEDLAGTLGRRRDHFPERAAFVVDDLAQADTALTTLTADQPHQDDGTAEVPDTPTPHIGRAVPHGRTVFVFPGQGSQWREMGVELYRDSTLFASVVDRCAKALAPYTDWDLIDIFAPHEAAESAASGLGIADTWTERTDILQPVLWAMSLGLAELWRASGITPDVVLGTSQGEITAATFAGSLSYDDAAMILARRGVLITERVSGRGLMLAVDLDREAAVRAMEGFEDSVSFAAHNGPNSCVLSGDSEYILALKELLEADGTYCALVNIDYASHSAGMAELSDDLTAAIAAIRPVDGDVAVMSTVDAALVDGSALGPGYWVRNLCEPIELVSAMARLFDEGFTHVVEISPHPVLQPALEQQAAGREENLALLTTLRRGQGSARDMAEALARAYTAGLEPFAALPLDSRFPVPGYPMERQSFWPAESHRSAGAAQGFEATLSPAPGRPGAWQGAIELTTAALPWLADHKLYDTALLPGAGMLAVALHTAQARTGGLPTLLENVTFTREVTVGEEPVRLTAEWQDTTNGGEFRLLSLPVGAEEWDVVATARAESTGGSAAVPPAFPDWGDRTDGAGLNVDPEEFYRQCTARGQIYGPAFQGVHSLRQHPSGTQVLGEIRLAEELWAGARPRVPHPALWDAALQVALALDDGGEALMPTSVRAIRVLPSGDEPATALWSHAVRASDGTLSIRIFDASRRPLLVLEGLELRPLPTGRGTDPGAERLHQIHWADVTPEETAGDDGSDPGTAAATGRWIVCGGTGSSADTLVEALAEAGVDAEHTGAGTDLPLGQAAADLAGVVFFAPRACVGPDAQQRGLAHLTAVVRACAALPALPRLVILTDRAQSAAADDTSDPGAAIYWGYGRVLQREHPELRPRLVDVDASHPDWTAECAAVLLEEDTDDQLALRRGSRLAARIVRGDDNGDLAARPWRTVKQPFRLGVARTGADDSAEFLPLTLPTPRTGEVLIETSAAVVSPADLRDLAALRTGQAGAVPSLGRACAGRITNVGAGVTGLHPGDRVVAVVPGALAGQVLANAAHVVRVPGPLDDAAAAALVLPAAAAWYALTRTGRVVAGDTVLIHTPTLPEALAAVQAAGVLDARVLVVGAAAAEEAAALLDAGAEQVLDPADPDWTDAVRAATGGLGADVALGPRTGAAAHQVWELLAPDGRFVEDATGADAPGPALGQHPVPVGATFGSVDLDGLLRNRPEVFATLLVEVWDLVADGRFTGLPVTRHECSTTTGTTIRLDHAPDRARLVLTDLGAVSHVAPEPLPGGRFRADGAYLITGGLGALGVSLAGFLAGLGAGTLVLAGRSAPSKETAAQLDSLRAAGTTIEVLRCDVADRAGLRQALDGLRDRGLPPLRGVVHAAGVVDDATISQITPRQLARVLRPKADGVRSLEAATAQDPLDFFVMFSSAATLVGNAGQAAYAAANAYLDAFAELRRRRGLPALSVQWGPFADVGLAARSEQAGARLGDRGMESFPVGEAWAALVRMLGQDRAVLGYVPIDLRRWFDAAPDTAALSAWRELYAGLRDGAAVATGSAFLTALHQAPEKDRPALAEDKVRELAARVLRLAPERLDRDALFDSLGLDSLMSLELRNRLEAAFGMRLSPTLLWTYGTLRTLSKALADQITDAAVEKQ</sequence>
<keyword evidence="8" id="KW-0012">Acyltransferase</keyword>
<accession>A0ABS1NMA4</accession>